<dbReference type="RefSeq" id="WP_013766527.1">
    <property type="nucleotide sequence ID" value="NC_015510.1"/>
</dbReference>
<dbReference type="GO" id="GO:0008924">
    <property type="term" value="F:L-malate dehydrogenase (quinone) activity"/>
    <property type="evidence" value="ECO:0007669"/>
    <property type="project" value="UniProtKB-UniRule"/>
</dbReference>
<comment type="pathway">
    <text evidence="3 9">Carbohydrate metabolism; tricarboxylic acid cycle; oxaloacetate from (S)-malate (quinone route): step 1/1.</text>
</comment>
<evidence type="ECO:0000313" key="10">
    <source>
        <dbReference type="EMBL" id="AEE51989.1"/>
    </source>
</evidence>
<dbReference type="NCBIfam" id="NF003603">
    <property type="entry name" value="PRK05257.1-1"/>
    <property type="match status" value="1"/>
</dbReference>
<dbReference type="HAMAP" id="MF_00212">
    <property type="entry name" value="MQO"/>
    <property type="match status" value="1"/>
</dbReference>
<keyword evidence="11" id="KW-1185">Reference proteome</keyword>
<dbReference type="PANTHER" id="PTHR43104">
    <property type="entry name" value="L-2-HYDROXYGLUTARATE DEHYDROGENASE, MITOCHONDRIAL"/>
    <property type="match status" value="1"/>
</dbReference>
<sequence>MTNSEHQSEHIVLIGAGIMSATLGILLKELNPRFHISIYERLDQIAAESSDAWNNAGTGHSAFCELNYTPQDEKGQVDIKKAIKIASNFELSKAFWSYLVKADYFADPEAFINNTPHISFVWGAGNVAFLKARYTALQAHPLFAGMEYSEDPAVLKTWMPLVMEGRDATEKVAATKVDIGTDINFGNLARVLFKHLTSLPNVHLHLLHEVRDLEKQEDDTWQLKIKNLQHDEKIFVKADFVFIGAGGGALPLLDKSDIEEARGYGGFPVSGQWLVCNNESIIAEHNVKVYGKASVGAPPMSVPHLDTRLIDGKKALLFGPFAGFTTKFLKNGSYFDLPLSIELDNFIPMLSAGWNNLALTRYLIQQATLSHADRIKALREYYPHAKADDWELAIAGQRVQVIKKDEEEGGVLEFGTEIIHAADGSLAALLGASPGASTSVAIMLEILEKCFAKKMQSSVWQKRLKKMIPLYGKAFKGNEKRWLELRKYNNSVLHLND</sequence>
<dbReference type="NCBIfam" id="NF003605">
    <property type="entry name" value="PRK05257.1-4"/>
    <property type="match status" value="1"/>
</dbReference>
<keyword evidence="7 9" id="KW-0274">FAD</keyword>
<evidence type="ECO:0000256" key="9">
    <source>
        <dbReference type="HAMAP-Rule" id="MF_00212"/>
    </source>
</evidence>
<dbReference type="HOGENOM" id="CLU_028151_0_0_10"/>
<keyword evidence="6 9" id="KW-0285">Flavoprotein</keyword>
<reference key="2">
    <citation type="submission" date="2011-04" db="EMBL/GenBank/DDBJ databases">
        <title>Complete sequence of chromosome of Haliscomenobacter hydrossis DSM 1100.</title>
        <authorList>
            <consortium name="US DOE Joint Genome Institute (JGI-PGF)"/>
            <person name="Lucas S."/>
            <person name="Han J."/>
            <person name="Lapidus A."/>
            <person name="Bruce D."/>
            <person name="Goodwin L."/>
            <person name="Pitluck S."/>
            <person name="Peters L."/>
            <person name="Kyrpides N."/>
            <person name="Mavromatis K."/>
            <person name="Ivanova N."/>
            <person name="Ovchinnikova G."/>
            <person name="Pagani I."/>
            <person name="Daligault H."/>
            <person name="Detter J.C."/>
            <person name="Han C."/>
            <person name="Land M."/>
            <person name="Hauser L."/>
            <person name="Markowitz V."/>
            <person name="Cheng J.-F."/>
            <person name="Hugenholtz P."/>
            <person name="Woyke T."/>
            <person name="Wu D."/>
            <person name="Verbarg S."/>
            <person name="Frueling A."/>
            <person name="Brambilla E."/>
            <person name="Klenk H.-P."/>
            <person name="Eisen J.A."/>
        </authorList>
    </citation>
    <scope>NUCLEOTIDE SEQUENCE</scope>
    <source>
        <strain>DSM 1100</strain>
    </source>
</reference>
<dbReference type="NCBIfam" id="NF003613">
    <property type="entry name" value="PRK05257.3-4"/>
    <property type="match status" value="1"/>
</dbReference>
<dbReference type="Proteomes" id="UP000008461">
    <property type="component" value="Chromosome"/>
</dbReference>
<dbReference type="NCBIfam" id="NF009875">
    <property type="entry name" value="PRK13339.1"/>
    <property type="match status" value="1"/>
</dbReference>
<dbReference type="NCBIfam" id="TIGR01320">
    <property type="entry name" value="mal_quin_oxido"/>
    <property type="match status" value="1"/>
</dbReference>
<dbReference type="NCBIfam" id="NF003608">
    <property type="entry name" value="PRK05257.2-4"/>
    <property type="match status" value="1"/>
</dbReference>
<dbReference type="KEGG" id="hhy:Halhy_4143"/>
<reference evidence="10 11" key="1">
    <citation type="journal article" date="2011" name="Stand. Genomic Sci.">
        <title>Complete genome sequence of Haliscomenobacter hydrossis type strain (O).</title>
        <authorList>
            <consortium name="US DOE Joint Genome Institute (JGI-PGF)"/>
            <person name="Daligault H."/>
            <person name="Lapidus A."/>
            <person name="Zeytun A."/>
            <person name="Nolan M."/>
            <person name="Lucas S."/>
            <person name="Del Rio T.G."/>
            <person name="Tice H."/>
            <person name="Cheng J.F."/>
            <person name="Tapia R."/>
            <person name="Han C."/>
            <person name="Goodwin L."/>
            <person name="Pitluck S."/>
            <person name="Liolios K."/>
            <person name="Pagani I."/>
            <person name="Ivanova N."/>
            <person name="Huntemann M."/>
            <person name="Mavromatis K."/>
            <person name="Mikhailova N."/>
            <person name="Pati A."/>
            <person name="Chen A."/>
            <person name="Palaniappan K."/>
            <person name="Land M."/>
            <person name="Hauser L."/>
            <person name="Brambilla E.M."/>
            <person name="Rohde M."/>
            <person name="Verbarg S."/>
            <person name="Goker M."/>
            <person name="Bristow J."/>
            <person name="Eisen J.A."/>
            <person name="Markowitz V."/>
            <person name="Hugenholtz P."/>
            <person name="Kyrpides N.C."/>
            <person name="Klenk H.P."/>
            <person name="Woyke T."/>
        </authorList>
    </citation>
    <scope>NUCLEOTIDE SEQUENCE [LARGE SCALE GENOMIC DNA]</scope>
    <source>
        <strain evidence="11">ATCC 27775 / DSM 1100 / LMG 10767 / O</strain>
    </source>
</reference>
<keyword evidence="5 9" id="KW-0816">Tricarboxylic acid cycle</keyword>
<evidence type="ECO:0000256" key="8">
    <source>
        <dbReference type="ARBA" id="ARBA00023002"/>
    </source>
</evidence>
<dbReference type="EMBL" id="CP002691">
    <property type="protein sequence ID" value="AEE51989.1"/>
    <property type="molecule type" value="Genomic_DNA"/>
</dbReference>
<dbReference type="UniPathway" id="UPA00223">
    <property type="reaction ID" value="UER01008"/>
</dbReference>
<comment type="cofactor">
    <cofactor evidence="2 9">
        <name>FAD</name>
        <dbReference type="ChEBI" id="CHEBI:57692"/>
    </cofactor>
</comment>
<dbReference type="PANTHER" id="PTHR43104:SF2">
    <property type="entry name" value="L-2-HYDROXYGLUTARATE DEHYDROGENASE, MITOCHONDRIAL"/>
    <property type="match status" value="1"/>
</dbReference>
<dbReference type="InterPro" id="IPR006231">
    <property type="entry name" value="MQO"/>
</dbReference>
<comment type="similarity">
    <text evidence="4 9">Belongs to the MQO family.</text>
</comment>
<dbReference type="EC" id="1.1.5.4" evidence="9"/>
<organism evidence="10 11">
    <name type="scientific">Haliscomenobacter hydrossis (strain ATCC 27775 / DSM 1100 / LMG 10767 / O)</name>
    <dbReference type="NCBI Taxonomy" id="760192"/>
    <lineage>
        <taxon>Bacteria</taxon>
        <taxon>Pseudomonadati</taxon>
        <taxon>Bacteroidota</taxon>
        <taxon>Saprospiria</taxon>
        <taxon>Saprospirales</taxon>
        <taxon>Haliscomenobacteraceae</taxon>
        <taxon>Haliscomenobacter</taxon>
    </lineage>
</organism>
<evidence type="ECO:0000256" key="6">
    <source>
        <dbReference type="ARBA" id="ARBA00022630"/>
    </source>
</evidence>
<dbReference type="STRING" id="760192.Halhy_4143"/>
<dbReference type="SUPFAM" id="SSF51905">
    <property type="entry name" value="FAD/NAD(P)-binding domain"/>
    <property type="match status" value="1"/>
</dbReference>
<evidence type="ECO:0000256" key="5">
    <source>
        <dbReference type="ARBA" id="ARBA00022532"/>
    </source>
</evidence>
<evidence type="ECO:0000313" key="11">
    <source>
        <dbReference type="Proteomes" id="UP000008461"/>
    </source>
</evidence>
<evidence type="ECO:0000256" key="3">
    <source>
        <dbReference type="ARBA" id="ARBA00005012"/>
    </source>
</evidence>
<evidence type="ECO:0000256" key="1">
    <source>
        <dbReference type="ARBA" id="ARBA00001139"/>
    </source>
</evidence>
<name>F4L4I8_HALH1</name>
<dbReference type="Pfam" id="PF06039">
    <property type="entry name" value="Mqo"/>
    <property type="match status" value="1"/>
</dbReference>
<protein>
    <recommendedName>
        <fullName evidence="9">Probable malate:quinone oxidoreductase</fullName>
        <ecNumber evidence="9">1.1.5.4</ecNumber>
    </recommendedName>
    <alternativeName>
        <fullName evidence="9">MQO</fullName>
    </alternativeName>
    <alternativeName>
        <fullName evidence="9">Malate dehydrogenase [quinone]</fullName>
    </alternativeName>
</protein>
<dbReference type="AlphaFoldDB" id="F4L4I8"/>
<dbReference type="GO" id="GO:0047545">
    <property type="term" value="F:(S)-2-hydroxyglutarate dehydrogenase activity"/>
    <property type="evidence" value="ECO:0007669"/>
    <property type="project" value="TreeGrafter"/>
</dbReference>
<gene>
    <name evidence="9" type="primary">mqo</name>
    <name evidence="10" type="ordered locus">Halhy_4143</name>
</gene>
<evidence type="ECO:0000256" key="4">
    <source>
        <dbReference type="ARBA" id="ARBA00006389"/>
    </source>
</evidence>
<dbReference type="GO" id="GO:0006099">
    <property type="term" value="P:tricarboxylic acid cycle"/>
    <property type="evidence" value="ECO:0007669"/>
    <property type="project" value="UniProtKB-UniRule"/>
</dbReference>
<dbReference type="eggNOG" id="COG0579">
    <property type="taxonomic scope" value="Bacteria"/>
</dbReference>
<evidence type="ECO:0000256" key="7">
    <source>
        <dbReference type="ARBA" id="ARBA00022827"/>
    </source>
</evidence>
<dbReference type="NCBIfam" id="NF003611">
    <property type="entry name" value="PRK05257.3-2"/>
    <property type="match status" value="1"/>
</dbReference>
<dbReference type="InterPro" id="IPR036188">
    <property type="entry name" value="FAD/NAD-bd_sf"/>
</dbReference>
<proteinExistence type="inferred from homology"/>
<accession>F4L4I8</accession>
<keyword evidence="8 9" id="KW-0560">Oxidoreductase</keyword>
<dbReference type="NCBIfam" id="NF003606">
    <property type="entry name" value="PRK05257.2-1"/>
    <property type="match status" value="1"/>
</dbReference>
<comment type="catalytic activity">
    <reaction evidence="1 9">
        <text>(S)-malate + a quinone = a quinol + oxaloacetate</text>
        <dbReference type="Rhea" id="RHEA:46012"/>
        <dbReference type="ChEBI" id="CHEBI:15589"/>
        <dbReference type="ChEBI" id="CHEBI:16452"/>
        <dbReference type="ChEBI" id="CHEBI:24646"/>
        <dbReference type="ChEBI" id="CHEBI:132124"/>
        <dbReference type="EC" id="1.1.5.4"/>
    </reaction>
</comment>
<evidence type="ECO:0000256" key="2">
    <source>
        <dbReference type="ARBA" id="ARBA00001974"/>
    </source>
</evidence>
<dbReference type="OrthoDB" id="9763983at2"/>